<dbReference type="GO" id="GO:0000324">
    <property type="term" value="C:fungal-type vacuole"/>
    <property type="evidence" value="ECO:0007669"/>
    <property type="project" value="TreeGrafter"/>
</dbReference>
<dbReference type="PROSITE" id="PS51767">
    <property type="entry name" value="PEPTIDASE_A1"/>
    <property type="match status" value="1"/>
</dbReference>
<dbReference type="EMBL" id="JACAZI010000007">
    <property type="protein sequence ID" value="KAF7355900.1"/>
    <property type="molecule type" value="Genomic_DNA"/>
</dbReference>
<dbReference type="InterPro" id="IPR021109">
    <property type="entry name" value="Peptidase_aspartic_dom_sf"/>
</dbReference>
<feature type="active site" evidence="2">
    <location>
        <position position="346"/>
    </location>
</feature>
<feature type="active site" evidence="2">
    <location>
        <position position="115"/>
    </location>
</feature>
<keyword evidence="4" id="KW-0378">Hydrolase</keyword>
<dbReference type="InterPro" id="IPR033121">
    <property type="entry name" value="PEPTIDASE_A1"/>
</dbReference>
<reference evidence="4" key="1">
    <citation type="submission" date="2020-05" db="EMBL/GenBank/DDBJ databases">
        <title>Mycena genomes resolve the evolution of fungal bioluminescence.</title>
        <authorList>
            <person name="Tsai I.J."/>
        </authorList>
    </citation>
    <scope>NUCLEOTIDE SEQUENCE</scope>
    <source>
        <strain evidence="4">CCC161011</strain>
    </source>
</reference>
<sequence length="471" mass="50250">MFIYLDAMSWLSTISVLFLLGAANARFTFVQTPAPAPRAHQQVTPFPRAEFSIPFNSKAPRRKSKTAAFAAVRRLLSPTGDDNGTNVVALDVDRFEVDYLANITVGGQDFTVIVDTGSVDTWVIQQGFNCKDPNGTLVPQSTCAFGTAGYDTNASKTFQPFPDVNANMIFGNGAVLNGPVGFDTVAVGGLEVANQEIAVPNVATFNGHGIVSGLLGLAFPSLIIAVFNVSDGQKLPYDPFFFSAVKQEKLKDPIFSVSIDRVTVDQLANDNVTQNIGYLSFGGLPPVPILNTSVTLPIQGYSIVNSTAIPSNGPDAQFLFYTVDIQSYTFPGSTTVLTASNNTVLDTGTTFNILPEDVAAVFAAGFDPPATLITSPLNGRPIYVVDCNATAPEFLVTLGNTTFSIDPRDQVVPSAQFDNGTTVCTSGTQPITSLGDAFNMQFILGDVFLHNVVSTFNPISKEVTLTQRAKY</sequence>
<evidence type="ECO:0000313" key="5">
    <source>
        <dbReference type="Proteomes" id="UP000620124"/>
    </source>
</evidence>
<dbReference type="Pfam" id="PF00026">
    <property type="entry name" value="Asp"/>
    <property type="match status" value="1"/>
</dbReference>
<dbReference type="Proteomes" id="UP000620124">
    <property type="component" value="Unassembled WGS sequence"/>
</dbReference>
<protein>
    <submittedName>
        <fullName evidence="4">Acid protease</fullName>
    </submittedName>
</protein>
<organism evidence="4 5">
    <name type="scientific">Mycena venus</name>
    <dbReference type="NCBI Taxonomy" id="2733690"/>
    <lineage>
        <taxon>Eukaryota</taxon>
        <taxon>Fungi</taxon>
        <taxon>Dikarya</taxon>
        <taxon>Basidiomycota</taxon>
        <taxon>Agaricomycotina</taxon>
        <taxon>Agaricomycetes</taxon>
        <taxon>Agaricomycetidae</taxon>
        <taxon>Agaricales</taxon>
        <taxon>Marasmiineae</taxon>
        <taxon>Mycenaceae</taxon>
        <taxon>Mycena</taxon>
    </lineage>
</organism>
<dbReference type="SUPFAM" id="SSF50630">
    <property type="entry name" value="Acid proteases"/>
    <property type="match status" value="1"/>
</dbReference>
<comment type="caution">
    <text evidence="4">The sequence shown here is derived from an EMBL/GenBank/DDBJ whole genome shotgun (WGS) entry which is preliminary data.</text>
</comment>
<dbReference type="GO" id="GO:0004190">
    <property type="term" value="F:aspartic-type endopeptidase activity"/>
    <property type="evidence" value="ECO:0007669"/>
    <property type="project" value="InterPro"/>
</dbReference>
<evidence type="ECO:0000256" key="2">
    <source>
        <dbReference type="PIRSR" id="PIRSR601461-1"/>
    </source>
</evidence>
<proteinExistence type="inferred from homology"/>
<dbReference type="InterPro" id="IPR001461">
    <property type="entry name" value="Aspartic_peptidase_A1"/>
</dbReference>
<comment type="similarity">
    <text evidence="1">Belongs to the peptidase A1 family.</text>
</comment>
<evidence type="ECO:0000313" key="4">
    <source>
        <dbReference type="EMBL" id="KAF7355900.1"/>
    </source>
</evidence>
<accession>A0A8H7CZF8</accession>
<feature type="domain" description="Peptidase A1" evidence="3">
    <location>
        <begin position="99"/>
        <end position="466"/>
    </location>
</feature>
<dbReference type="PRINTS" id="PR00792">
    <property type="entry name" value="PEPSIN"/>
</dbReference>
<dbReference type="Gene3D" id="2.40.70.10">
    <property type="entry name" value="Acid Proteases"/>
    <property type="match status" value="2"/>
</dbReference>
<dbReference type="AlphaFoldDB" id="A0A8H7CZF8"/>
<evidence type="ECO:0000256" key="1">
    <source>
        <dbReference type="ARBA" id="ARBA00007447"/>
    </source>
</evidence>
<gene>
    <name evidence="4" type="ORF">MVEN_00918900</name>
</gene>
<dbReference type="InterPro" id="IPR034164">
    <property type="entry name" value="Pepsin-like_dom"/>
</dbReference>
<keyword evidence="4" id="KW-0645">Protease</keyword>
<dbReference type="OrthoDB" id="15189at2759"/>
<name>A0A8H7CZF8_9AGAR</name>
<keyword evidence="5" id="KW-1185">Reference proteome</keyword>
<dbReference type="PANTHER" id="PTHR47966:SF47">
    <property type="entry name" value="ENDOPEPTIDASE, PUTATIVE (AFU_ORTHOLOGUE AFUA_3G01220)-RELATED"/>
    <property type="match status" value="1"/>
</dbReference>
<dbReference type="PANTHER" id="PTHR47966">
    <property type="entry name" value="BETA-SITE APP-CLEAVING ENZYME, ISOFORM A-RELATED"/>
    <property type="match status" value="1"/>
</dbReference>
<evidence type="ECO:0000259" key="3">
    <source>
        <dbReference type="PROSITE" id="PS51767"/>
    </source>
</evidence>
<dbReference type="GO" id="GO:0006508">
    <property type="term" value="P:proteolysis"/>
    <property type="evidence" value="ECO:0007669"/>
    <property type="project" value="UniProtKB-KW"/>
</dbReference>
<dbReference type="CDD" id="cd05471">
    <property type="entry name" value="pepsin_like"/>
    <property type="match status" value="1"/>
</dbReference>